<comment type="caution">
    <text evidence="2">The sequence shown here is derived from an EMBL/GenBank/DDBJ whole genome shotgun (WGS) entry which is preliminary data.</text>
</comment>
<evidence type="ECO:0000313" key="3">
    <source>
        <dbReference type="Proteomes" id="UP001500603"/>
    </source>
</evidence>
<dbReference type="InterPro" id="IPR027843">
    <property type="entry name" value="DUF4440"/>
</dbReference>
<dbReference type="Pfam" id="PF14534">
    <property type="entry name" value="DUF4440"/>
    <property type="match status" value="1"/>
</dbReference>
<dbReference type="EMBL" id="BAABJM010000001">
    <property type="protein sequence ID" value="GAA5043046.1"/>
    <property type="molecule type" value="Genomic_DNA"/>
</dbReference>
<name>A0ABP9JUK3_9NOCA</name>
<gene>
    <name evidence="2" type="ORF">GCM10023318_04040</name>
</gene>
<accession>A0ABP9JUK3</accession>
<dbReference type="SUPFAM" id="SSF54427">
    <property type="entry name" value="NTF2-like"/>
    <property type="match status" value="1"/>
</dbReference>
<evidence type="ECO:0000259" key="1">
    <source>
        <dbReference type="Pfam" id="PF14534"/>
    </source>
</evidence>
<dbReference type="Gene3D" id="3.10.450.50">
    <property type="match status" value="1"/>
</dbReference>
<organism evidence="2 3">
    <name type="scientific">Nocardia callitridis</name>
    <dbReference type="NCBI Taxonomy" id="648753"/>
    <lineage>
        <taxon>Bacteria</taxon>
        <taxon>Bacillati</taxon>
        <taxon>Actinomycetota</taxon>
        <taxon>Actinomycetes</taxon>
        <taxon>Mycobacteriales</taxon>
        <taxon>Nocardiaceae</taxon>
        <taxon>Nocardia</taxon>
    </lineage>
</organism>
<dbReference type="NCBIfam" id="TIGR02246">
    <property type="entry name" value="SgcJ/EcaC family oxidoreductase"/>
    <property type="match status" value="1"/>
</dbReference>
<sequence>MPEHRPTDVIVAYESEFNANDAAAMNALFTPDCTFVNFGGVLVDGRSDLLIAQKLVFDEGGVLQDISVTYTVERIIELTPNLCQIVAQQRTKGREQAESDPMHSRLVLTTQLIDNTWRIRTGQNTPVSVD</sequence>
<dbReference type="InterPro" id="IPR011944">
    <property type="entry name" value="Steroid_delta5-4_isomerase"/>
</dbReference>
<reference evidence="3" key="1">
    <citation type="journal article" date="2019" name="Int. J. Syst. Evol. Microbiol.">
        <title>The Global Catalogue of Microorganisms (GCM) 10K type strain sequencing project: providing services to taxonomists for standard genome sequencing and annotation.</title>
        <authorList>
            <consortium name="The Broad Institute Genomics Platform"/>
            <consortium name="The Broad Institute Genome Sequencing Center for Infectious Disease"/>
            <person name="Wu L."/>
            <person name="Ma J."/>
        </authorList>
    </citation>
    <scope>NUCLEOTIDE SEQUENCE [LARGE SCALE GENOMIC DNA]</scope>
    <source>
        <strain evidence="3">JCM 18298</strain>
    </source>
</reference>
<protein>
    <recommendedName>
        <fullName evidence="1">DUF4440 domain-containing protein</fullName>
    </recommendedName>
</protein>
<feature type="domain" description="DUF4440" evidence="1">
    <location>
        <begin position="11"/>
        <end position="119"/>
    </location>
</feature>
<dbReference type="Proteomes" id="UP001500603">
    <property type="component" value="Unassembled WGS sequence"/>
</dbReference>
<dbReference type="InterPro" id="IPR032710">
    <property type="entry name" value="NTF2-like_dom_sf"/>
</dbReference>
<proteinExistence type="predicted"/>
<dbReference type="RefSeq" id="WP_345493250.1">
    <property type="nucleotide sequence ID" value="NZ_BAABJM010000001.1"/>
</dbReference>
<keyword evidence="3" id="KW-1185">Reference proteome</keyword>
<evidence type="ECO:0000313" key="2">
    <source>
        <dbReference type="EMBL" id="GAA5043046.1"/>
    </source>
</evidence>